<evidence type="ECO:0000313" key="11">
    <source>
        <dbReference type="RefSeq" id="XP_013383113.1"/>
    </source>
</evidence>
<organism evidence="10 11">
    <name type="scientific">Lingula anatina</name>
    <name type="common">Brachiopod</name>
    <name type="synonym">Lingula unguis</name>
    <dbReference type="NCBI Taxonomy" id="7574"/>
    <lineage>
        <taxon>Eukaryota</taxon>
        <taxon>Metazoa</taxon>
        <taxon>Spiralia</taxon>
        <taxon>Lophotrochozoa</taxon>
        <taxon>Brachiopoda</taxon>
        <taxon>Linguliformea</taxon>
        <taxon>Lingulata</taxon>
        <taxon>Lingulida</taxon>
        <taxon>Linguloidea</taxon>
        <taxon>Lingulidae</taxon>
        <taxon>Lingula</taxon>
    </lineage>
</organism>
<comment type="function">
    <text evidence="8">Plays a role in the regulation of the mitochondrial ribosome assembly and of translational activity. Displays mitochondrial GTPase activity.</text>
</comment>
<dbReference type="GO" id="GO:0005525">
    <property type="term" value="F:GTP binding"/>
    <property type="evidence" value="ECO:0007669"/>
    <property type="project" value="UniProtKB-KW"/>
</dbReference>
<keyword evidence="5" id="KW-0496">Mitochondrion</keyword>
<evidence type="ECO:0000256" key="1">
    <source>
        <dbReference type="ARBA" id="ARBA00004443"/>
    </source>
</evidence>
<feature type="domain" description="G" evidence="9">
    <location>
        <begin position="141"/>
        <end position="269"/>
    </location>
</feature>
<dbReference type="Gene3D" id="3.40.50.300">
    <property type="entry name" value="P-loop containing nucleotide triphosphate hydrolases"/>
    <property type="match status" value="2"/>
</dbReference>
<name>A0A1S3HAS8_LINAN</name>
<evidence type="ECO:0000313" key="10">
    <source>
        <dbReference type="Proteomes" id="UP000085678"/>
    </source>
</evidence>
<comment type="subcellular location">
    <subcellularLocation>
        <location evidence="1">Mitochondrion inner membrane</location>
        <topology evidence="1">Peripheral membrane protein</topology>
        <orientation evidence="1">Matrix side</orientation>
    </subcellularLocation>
</comment>
<dbReference type="InterPro" id="IPR006073">
    <property type="entry name" value="GTP-bd"/>
</dbReference>
<dbReference type="SUPFAM" id="SSF52540">
    <property type="entry name" value="P-loop containing nucleoside triphosphate hydrolases"/>
    <property type="match status" value="2"/>
</dbReference>
<dbReference type="CDD" id="cd01856">
    <property type="entry name" value="YlqF"/>
    <property type="match status" value="2"/>
</dbReference>
<dbReference type="GeneID" id="106153657"/>
<keyword evidence="4" id="KW-0809">Transit peptide</keyword>
<dbReference type="Proteomes" id="UP000085678">
    <property type="component" value="Unplaced"/>
</dbReference>
<dbReference type="PANTHER" id="PTHR45782">
    <property type="entry name" value="MITOCHONDRIAL RIBOSOME-ASSOCIATED GTPASE 1"/>
    <property type="match status" value="1"/>
</dbReference>
<evidence type="ECO:0000256" key="8">
    <source>
        <dbReference type="ARBA" id="ARBA00045284"/>
    </source>
</evidence>
<dbReference type="AlphaFoldDB" id="A0A1S3HAS8"/>
<reference evidence="11" key="1">
    <citation type="submission" date="2025-08" db="UniProtKB">
        <authorList>
            <consortium name="RefSeq"/>
        </authorList>
    </citation>
    <scope>IDENTIFICATION</scope>
    <source>
        <tissue evidence="11">Gonads</tissue>
    </source>
</reference>
<keyword evidence="6" id="KW-0342">GTP-binding</keyword>
<proteinExistence type="predicted"/>
<dbReference type="PANTHER" id="PTHR45782:SF4">
    <property type="entry name" value="MITOCHONDRIAL RIBOSOME-ASSOCIATED GTPASE 1"/>
    <property type="match status" value="1"/>
</dbReference>
<evidence type="ECO:0000259" key="9">
    <source>
        <dbReference type="Pfam" id="PF01926"/>
    </source>
</evidence>
<dbReference type="Pfam" id="PF01926">
    <property type="entry name" value="MMR_HSR1"/>
    <property type="match status" value="2"/>
</dbReference>
<keyword evidence="10" id="KW-1185">Reference proteome</keyword>
<dbReference type="OrthoDB" id="269151at2759"/>
<accession>A0A1S3HAS8</accession>
<gene>
    <name evidence="11" type="primary">LOC106153657</name>
</gene>
<evidence type="ECO:0000256" key="4">
    <source>
        <dbReference type="ARBA" id="ARBA00022946"/>
    </source>
</evidence>
<evidence type="ECO:0000256" key="5">
    <source>
        <dbReference type="ARBA" id="ARBA00023128"/>
    </source>
</evidence>
<evidence type="ECO:0000256" key="3">
    <source>
        <dbReference type="ARBA" id="ARBA00022792"/>
    </source>
</evidence>
<protein>
    <submittedName>
        <fullName evidence="11">Mitochondrial ribosome-associated GTPase 1</fullName>
    </submittedName>
</protein>
<evidence type="ECO:0000256" key="7">
    <source>
        <dbReference type="ARBA" id="ARBA00023136"/>
    </source>
</evidence>
<dbReference type="Gene3D" id="1.10.1580.10">
    <property type="match status" value="1"/>
</dbReference>
<dbReference type="STRING" id="7574.A0A1S3HAS8"/>
<keyword evidence="2" id="KW-0547">Nucleotide-binding</keyword>
<dbReference type="InterPro" id="IPR027417">
    <property type="entry name" value="P-loop_NTPase"/>
</dbReference>
<dbReference type="GO" id="GO:0003924">
    <property type="term" value="F:GTPase activity"/>
    <property type="evidence" value="ECO:0007669"/>
    <property type="project" value="TreeGrafter"/>
</dbReference>
<dbReference type="GO" id="GO:0032543">
    <property type="term" value="P:mitochondrial translation"/>
    <property type="evidence" value="ECO:0007669"/>
    <property type="project" value="TreeGrafter"/>
</dbReference>
<dbReference type="InterPro" id="IPR023179">
    <property type="entry name" value="GTP-bd_ortho_bundle_sf"/>
</dbReference>
<dbReference type="FunCoup" id="A0A1S3HAS8">
    <property type="interactions" value="2367"/>
</dbReference>
<dbReference type="FunFam" id="1.10.1580.10:FF:000004">
    <property type="entry name" value="Mitochondrial GTPase 1"/>
    <property type="match status" value="1"/>
</dbReference>
<evidence type="ECO:0000256" key="2">
    <source>
        <dbReference type="ARBA" id="ARBA00022741"/>
    </source>
</evidence>
<dbReference type="InParanoid" id="A0A1S3HAS8"/>
<dbReference type="FunFam" id="3.40.50.300:FF:000876">
    <property type="entry name" value="Mitochondrial GTPase 1"/>
    <property type="match status" value="2"/>
</dbReference>
<sequence length="515" mass="58015">MAQHAKVFRHSFDFALKDVKNWFPGHMAKGLKALQGRVKDADCIIEVHDARIPFSGRNKVFGQTLMIRPHILLLNKKDLADMSMQSQVVAKLKEEGMARVLFTNCKDQYGSALTKKLIPAILDVVEEYPRYNRSEADELKLLVIGVPNVGKSSLINSLRRMHIKGKKGKATSVGGVAGVTRSLMEKIKHLEADLMAKHAKVFRHSFDFALKDVKKWFPGHMAKGLKALQGRVKDADCIIEVHDARIPFSGRNKVFGQTLMIRPHILLLNKKDLADMSMQSQVVAKLKEEGMARVLFTNCKDQYGSALTKKLIPTILDVVEEYPRYNRSEADELKLLVIGVPNVGKSSLINSLRRMHIKGKKGKATSVGGVAGVTRSLMEKIKVCEDPLIYLYDSPGILQPNIKDVEVGMKLALCATVQDHLIGEVTIVDYMLFWLNKHGYFTYVKHFELDEPVDDVKEFLAHIARKHKKILKQKSVETNQYVYRLDFQSAAVIALKAFRQGKLGKFTLDEDIIPC</sequence>
<dbReference type="KEGG" id="lak:106153657"/>
<feature type="domain" description="G" evidence="9">
    <location>
        <begin position="335"/>
        <end position="418"/>
    </location>
</feature>
<dbReference type="RefSeq" id="XP_013383113.1">
    <property type="nucleotide sequence ID" value="XM_013527659.1"/>
</dbReference>
<dbReference type="GO" id="GO:0005743">
    <property type="term" value="C:mitochondrial inner membrane"/>
    <property type="evidence" value="ECO:0007669"/>
    <property type="project" value="UniProtKB-SubCell"/>
</dbReference>
<keyword evidence="3" id="KW-0999">Mitochondrion inner membrane</keyword>
<keyword evidence="7" id="KW-0472">Membrane</keyword>
<evidence type="ECO:0000256" key="6">
    <source>
        <dbReference type="ARBA" id="ARBA00023134"/>
    </source>
</evidence>